<reference evidence="1 2" key="1">
    <citation type="submission" date="2022-03" db="EMBL/GenBank/DDBJ databases">
        <title>Mucilaginibacter sp. isolated from the gut of Protaetia brevitarsis seulensis larvae.</title>
        <authorList>
            <person name="Won M."/>
            <person name="Kim S.-J."/>
            <person name="Kwon S.-W."/>
        </authorList>
    </citation>
    <scope>NUCLEOTIDE SEQUENCE [LARGE SCALE GENOMIC DNA]</scope>
    <source>
        <strain evidence="1 2">CFWR-12</strain>
    </source>
</reference>
<dbReference type="RefSeq" id="WP_243557745.1">
    <property type="nucleotide sequence ID" value="NZ_CP094528.1"/>
</dbReference>
<name>A0ABY4C2Q8_9MICO</name>
<organism evidence="1 2">
    <name type="scientific">Agromyces larvae</name>
    <dbReference type="NCBI Taxonomy" id="2929802"/>
    <lineage>
        <taxon>Bacteria</taxon>
        <taxon>Bacillati</taxon>
        <taxon>Actinomycetota</taxon>
        <taxon>Actinomycetes</taxon>
        <taxon>Micrococcales</taxon>
        <taxon>Microbacteriaceae</taxon>
        <taxon>Agromyces</taxon>
    </lineage>
</organism>
<evidence type="ECO:0008006" key="3">
    <source>
        <dbReference type="Google" id="ProtNLM"/>
    </source>
</evidence>
<evidence type="ECO:0000313" key="1">
    <source>
        <dbReference type="EMBL" id="UOE45284.1"/>
    </source>
</evidence>
<evidence type="ECO:0000313" key="2">
    <source>
        <dbReference type="Proteomes" id="UP000832097"/>
    </source>
</evidence>
<proteinExistence type="predicted"/>
<dbReference type="Proteomes" id="UP000832097">
    <property type="component" value="Chromosome"/>
</dbReference>
<gene>
    <name evidence="1" type="ORF">MTO99_05835</name>
</gene>
<protein>
    <recommendedName>
        <fullName evidence="3">HNH endonuclease</fullName>
    </recommendedName>
</protein>
<sequence>MTVDTSETVAIAPPEHYPQSEWIEDSDHEFYVPPELRAHYATVNPPAIYLEAFMRDGAVRPRTLTLDEAIERARAAGRSPRGDIFADGGRWLLIESTDMLKPVGSADSQSSLTPHGAEAVYVEIEERLPSYRIDVYLHEERLTLAAQRRDRLAAAARQRAANTCPACGEVSSLTTALSNAFAPQLYQLADRELVDLDRRTRVCRRCAHHVAAILFEREHASGGLSRRALVEAYLATLEGTDAP</sequence>
<keyword evidence="2" id="KW-1185">Reference proteome</keyword>
<accession>A0ABY4C2Q8</accession>
<dbReference type="EMBL" id="CP094528">
    <property type="protein sequence ID" value="UOE45284.1"/>
    <property type="molecule type" value="Genomic_DNA"/>
</dbReference>